<keyword evidence="5" id="KW-1185">Reference proteome</keyword>
<feature type="region of interest" description="Disordered" evidence="1">
    <location>
        <begin position="380"/>
        <end position="418"/>
    </location>
</feature>
<dbReference type="EMBL" id="JAQQWI010000006">
    <property type="protein sequence ID" value="KAK8033616.1"/>
    <property type="molecule type" value="Genomic_DNA"/>
</dbReference>
<dbReference type="Pfam" id="PF20237">
    <property type="entry name" value="DUF6594"/>
    <property type="match status" value="1"/>
</dbReference>
<keyword evidence="2" id="KW-0812">Transmembrane</keyword>
<sequence length="681" mass="78067">MPDYKGLASLMDEYHDVTIFRRFRKLNLQNLLHMQAELVHVEQELQEIHDEDSRSDDPIRQSFQTNWKVMEDSFRSGGENLQRTKRLDARDKLAKYNSSLLTQAQLNSLSSPQKQSLDILRDWLRRPGYGNSFLQGFERRTWEDVEPADMVVLQKEAEDHNDPLTRWLLRVIPGFFHDRWGHRWKVAVRDQEKGDQELFVYKDSNFAKFTTAVTTFLSTVFPVVSIFVLYYVKAMVVRPPGRDLHGYLRSHNAIHKWARPNAHTIKSRNRGYVIAEPVSGGREERFRKQWFGIMRQVSKSTSSRKQNDLLHLPGCLDVEMVGVRPNASRQQEKLKAIQQKREAARIREQKEQGLCTVCGTAAPTARTDRCEVRERKSLFRDGMDMAGETRDPDEPKPSVQSPVGRRRRGVDTRHRDRKAQGICTKCGKKLAMGGTLICETCEDKRKAYRRKPATKKRTTMRNKARYAEALSKGLCGMCQRAPRRPGMASCEPCGNRPRSGKSKRRARDPSPDDYDEDDSENDDETMLDEHDDSEEGEWAGLSAENQGSDVETESDEEEEIEDEIIVRGYENDYETADGSEDESEDASEDASEDESEDDITVMDYEAIDEKGIEPSSPPDGESQDPDEPMPDEHGTDREDQVEPVEPVAEAHAEAHESDGEQQNPVVDHERDNRMDIDFLLG</sequence>
<evidence type="ECO:0000256" key="2">
    <source>
        <dbReference type="SAM" id="Phobius"/>
    </source>
</evidence>
<organism evidence="4 5">
    <name type="scientific">Apiospora marii</name>
    <dbReference type="NCBI Taxonomy" id="335849"/>
    <lineage>
        <taxon>Eukaryota</taxon>
        <taxon>Fungi</taxon>
        <taxon>Dikarya</taxon>
        <taxon>Ascomycota</taxon>
        <taxon>Pezizomycotina</taxon>
        <taxon>Sordariomycetes</taxon>
        <taxon>Xylariomycetidae</taxon>
        <taxon>Amphisphaeriales</taxon>
        <taxon>Apiosporaceae</taxon>
        <taxon>Apiospora</taxon>
    </lineage>
</organism>
<comment type="caution">
    <text evidence="4">The sequence shown here is derived from an EMBL/GenBank/DDBJ whole genome shotgun (WGS) entry which is preliminary data.</text>
</comment>
<dbReference type="PANTHER" id="PTHR34502">
    <property type="entry name" value="DUF6594 DOMAIN-CONTAINING PROTEIN-RELATED"/>
    <property type="match status" value="1"/>
</dbReference>
<feature type="region of interest" description="Disordered" evidence="1">
    <location>
        <begin position="481"/>
        <end position="681"/>
    </location>
</feature>
<feature type="compositionally biased region" description="Basic and acidic residues" evidence="1">
    <location>
        <begin position="630"/>
        <end position="640"/>
    </location>
</feature>
<evidence type="ECO:0000259" key="3">
    <source>
        <dbReference type="Pfam" id="PF20237"/>
    </source>
</evidence>
<feature type="compositionally biased region" description="Acidic residues" evidence="1">
    <location>
        <begin position="550"/>
        <end position="563"/>
    </location>
</feature>
<feature type="compositionally biased region" description="Basic and acidic residues" evidence="1">
    <location>
        <begin position="666"/>
        <end position="681"/>
    </location>
</feature>
<keyword evidence="2" id="KW-0472">Membrane</keyword>
<dbReference type="InterPro" id="IPR046529">
    <property type="entry name" value="DUF6594"/>
</dbReference>
<dbReference type="PANTHER" id="PTHR34502:SF5">
    <property type="entry name" value="DUF6594 DOMAIN-CONTAINING PROTEIN"/>
    <property type="match status" value="1"/>
</dbReference>
<keyword evidence="2" id="KW-1133">Transmembrane helix</keyword>
<name>A0ABR1SH35_9PEZI</name>
<feature type="transmembrane region" description="Helical" evidence="2">
    <location>
        <begin position="209"/>
        <end position="232"/>
    </location>
</feature>
<dbReference type="Proteomes" id="UP001396898">
    <property type="component" value="Unassembled WGS sequence"/>
</dbReference>
<evidence type="ECO:0000313" key="4">
    <source>
        <dbReference type="EMBL" id="KAK8033616.1"/>
    </source>
</evidence>
<feature type="domain" description="DUF6594" evidence="3">
    <location>
        <begin position="4"/>
        <end position="238"/>
    </location>
</feature>
<proteinExistence type="predicted"/>
<feature type="compositionally biased region" description="Acidic residues" evidence="1">
    <location>
        <begin position="511"/>
        <end position="537"/>
    </location>
</feature>
<reference evidence="4 5" key="1">
    <citation type="submission" date="2023-01" db="EMBL/GenBank/DDBJ databases">
        <title>Analysis of 21 Apiospora genomes using comparative genomics revels a genus with tremendous synthesis potential of carbohydrate active enzymes and secondary metabolites.</title>
        <authorList>
            <person name="Sorensen T."/>
        </authorList>
    </citation>
    <scope>NUCLEOTIDE SEQUENCE [LARGE SCALE GENOMIC DNA]</scope>
    <source>
        <strain evidence="4 5">CBS 20057</strain>
    </source>
</reference>
<evidence type="ECO:0000313" key="5">
    <source>
        <dbReference type="Proteomes" id="UP001396898"/>
    </source>
</evidence>
<feature type="compositionally biased region" description="Acidic residues" evidence="1">
    <location>
        <begin position="571"/>
        <end position="600"/>
    </location>
</feature>
<feature type="compositionally biased region" description="Basic and acidic residues" evidence="1">
    <location>
        <begin position="648"/>
        <end position="658"/>
    </location>
</feature>
<evidence type="ECO:0000256" key="1">
    <source>
        <dbReference type="SAM" id="MobiDB-lite"/>
    </source>
</evidence>
<accession>A0ABR1SH35</accession>
<gene>
    <name evidence="4" type="ORF">PG991_003014</name>
</gene>
<protein>
    <recommendedName>
        <fullName evidence="3">DUF6594 domain-containing protein</fullName>
    </recommendedName>
</protein>
<feature type="compositionally biased region" description="Basic and acidic residues" evidence="1">
    <location>
        <begin position="380"/>
        <end position="396"/>
    </location>
</feature>